<dbReference type="Gene3D" id="3.90.190.20">
    <property type="entry name" value="Mur ligase, C-terminal domain"/>
    <property type="match status" value="1"/>
</dbReference>
<feature type="domain" description="Mur ligase N-terminal catalytic" evidence="15">
    <location>
        <begin position="16"/>
        <end position="113"/>
    </location>
</feature>
<dbReference type="GO" id="GO:0051301">
    <property type="term" value="P:cell division"/>
    <property type="evidence" value="ECO:0007669"/>
    <property type="project" value="UniProtKB-KW"/>
</dbReference>
<dbReference type="Gene3D" id="3.40.1190.10">
    <property type="entry name" value="Mur-like, catalytic domain"/>
    <property type="match status" value="1"/>
</dbReference>
<protein>
    <recommendedName>
        <fullName evidence="3 14">UDP-N-acetylmuramate--L-alanine ligase</fullName>
        <ecNumber evidence="3 14">6.3.2.8</ecNumber>
    </recommendedName>
    <alternativeName>
        <fullName evidence="14">UDP-N-acetylmuramoyl-L-alanine synthetase</fullName>
    </alternativeName>
</protein>
<dbReference type="Gene3D" id="3.40.50.720">
    <property type="entry name" value="NAD(P)-binding Rossmann-like Domain"/>
    <property type="match status" value="1"/>
</dbReference>
<keyword evidence="4 14" id="KW-0963">Cytoplasm</keyword>
<feature type="domain" description="Mur ligase C-terminal" evidence="16">
    <location>
        <begin position="315"/>
        <end position="443"/>
    </location>
</feature>
<dbReference type="EMBL" id="DSJL01000011">
    <property type="protein sequence ID" value="HEF65568.1"/>
    <property type="molecule type" value="Genomic_DNA"/>
</dbReference>
<evidence type="ECO:0000256" key="10">
    <source>
        <dbReference type="ARBA" id="ARBA00022984"/>
    </source>
</evidence>
<accession>A0A7C2BGW0</accession>
<evidence type="ECO:0000256" key="6">
    <source>
        <dbReference type="ARBA" id="ARBA00022618"/>
    </source>
</evidence>
<dbReference type="Pfam" id="PF02875">
    <property type="entry name" value="Mur_ligase_C"/>
    <property type="match status" value="1"/>
</dbReference>
<keyword evidence="10 14" id="KW-0573">Peptidoglycan synthesis</keyword>
<comment type="caution">
    <text evidence="18">The sequence shown here is derived from an EMBL/GenBank/DDBJ whole genome shotgun (WGS) entry which is preliminary data.</text>
</comment>
<dbReference type="PANTHER" id="PTHR43445">
    <property type="entry name" value="UDP-N-ACETYLMURAMATE--L-ALANINE LIGASE-RELATED"/>
    <property type="match status" value="1"/>
</dbReference>
<dbReference type="HAMAP" id="MF_00046">
    <property type="entry name" value="MurC"/>
    <property type="match status" value="1"/>
</dbReference>
<evidence type="ECO:0000256" key="13">
    <source>
        <dbReference type="ARBA" id="ARBA00047833"/>
    </source>
</evidence>
<keyword evidence="11 14" id="KW-0131">Cell cycle</keyword>
<comment type="function">
    <text evidence="14">Cell wall formation.</text>
</comment>
<dbReference type="Pfam" id="PF08245">
    <property type="entry name" value="Mur_ligase_M"/>
    <property type="match status" value="1"/>
</dbReference>
<comment type="pathway">
    <text evidence="2 14">Cell wall biogenesis; peptidoglycan biosynthesis.</text>
</comment>
<dbReference type="InterPro" id="IPR013221">
    <property type="entry name" value="Mur_ligase_cen"/>
</dbReference>
<dbReference type="NCBIfam" id="TIGR01082">
    <property type="entry name" value="murC"/>
    <property type="match status" value="1"/>
</dbReference>
<sequence length="462" mass="49207">MRWPRHLDWLTAGAPVHFLGIGGSGMSGLAELLAAEGYRVSGCDAVSSPVLEHLAQRGIAVTIGHNPEHAEDADLLVVTSAVRAAHPEVTAFAIRRRPIVKRAALLGWLTADYLTIAVAGTHGKSTTSGMIALALEVAGLRPGFAIGATVRDLGSTSARPSRGRFFVVEADEYDYSFLALEPYIAVVLNVDHDHPDLFPSHGSVVRAFRRFLERLRPDGVAVLSADDPVARAFASELSAAGRRVFTFGTAADAQYRVLPDGSLKNPDGIVQPLALAVPGWHNRLNAAAAVAAGVAAGVPVPVVLEALRCFTGVGRRFEEYGVVEGVPVILDYAHHPREVAATIAAARERYPEARLWAVFQPHTYSRTQLFLDQFAQALEQADIVVVTDVYPARELPLPGVNGVALAQRIQRVPAIAVPDPDAAATTVRAAMQDGDVVLLLGAGDIWKAAVALREGERNASAR</sequence>
<evidence type="ECO:0000256" key="1">
    <source>
        <dbReference type="ARBA" id="ARBA00004496"/>
    </source>
</evidence>
<dbReference type="UniPathway" id="UPA00219"/>
<dbReference type="InterPro" id="IPR005758">
    <property type="entry name" value="UDP-N-AcMur_Ala_ligase_MurC"/>
</dbReference>
<dbReference type="InterPro" id="IPR004101">
    <property type="entry name" value="Mur_ligase_C"/>
</dbReference>
<dbReference type="SUPFAM" id="SSF53623">
    <property type="entry name" value="MurD-like peptide ligases, catalytic domain"/>
    <property type="match status" value="1"/>
</dbReference>
<evidence type="ECO:0000256" key="11">
    <source>
        <dbReference type="ARBA" id="ARBA00023306"/>
    </source>
</evidence>
<organism evidence="18">
    <name type="scientific">Thermomicrobium roseum</name>
    <dbReference type="NCBI Taxonomy" id="500"/>
    <lineage>
        <taxon>Bacteria</taxon>
        <taxon>Pseudomonadati</taxon>
        <taxon>Thermomicrobiota</taxon>
        <taxon>Thermomicrobia</taxon>
        <taxon>Thermomicrobiales</taxon>
        <taxon>Thermomicrobiaceae</taxon>
        <taxon>Thermomicrobium</taxon>
    </lineage>
</organism>
<keyword evidence="7 14" id="KW-0547">Nucleotide-binding</keyword>
<dbReference type="GO" id="GO:0008763">
    <property type="term" value="F:UDP-N-acetylmuramate-L-alanine ligase activity"/>
    <property type="evidence" value="ECO:0007669"/>
    <property type="project" value="UniProtKB-UniRule"/>
</dbReference>
<evidence type="ECO:0000256" key="5">
    <source>
        <dbReference type="ARBA" id="ARBA00022598"/>
    </source>
</evidence>
<reference evidence="18" key="1">
    <citation type="journal article" date="2020" name="mSystems">
        <title>Genome- and Community-Level Interaction Insights into Carbon Utilization and Element Cycling Functions of Hydrothermarchaeota in Hydrothermal Sediment.</title>
        <authorList>
            <person name="Zhou Z."/>
            <person name="Liu Y."/>
            <person name="Xu W."/>
            <person name="Pan J."/>
            <person name="Luo Z.H."/>
            <person name="Li M."/>
        </authorList>
    </citation>
    <scope>NUCLEOTIDE SEQUENCE [LARGE SCALE GENOMIC DNA]</scope>
    <source>
        <strain evidence="18">SpSt-222</strain>
    </source>
</reference>
<dbReference type="GO" id="GO:0009252">
    <property type="term" value="P:peptidoglycan biosynthetic process"/>
    <property type="evidence" value="ECO:0007669"/>
    <property type="project" value="UniProtKB-UniRule"/>
</dbReference>
<gene>
    <name evidence="14 18" type="primary">murC</name>
    <name evidence="18" type="ORF">ENP47_08235</name>
</gene>
<dbReference type="InterPro" id="IPR000713">
    <property type="entry name" value="Mur_ligase_N"/>
</dbReference>
<evidence type="ECO:0000259" key="16">
    <source>
        <dbReference type="Pfam" id="PF02875"/>
    </source>
</evidence>
<evidence type="ECO:0000313" key="18">
    <source>
        <dbReference type="EMBL" id="HEF65568.1"/>
    </source>
</evidence>
<evidence type="ECO:0000259" key="15">
    <source>
        <dbReference type="Pfam" id="PF01225"/>
    </source>
</evidence>
<dbReference type="InterPro" id="IPR036615">
    <property type="entry name" value="Mur_ligase_C_dom_sf"/>
</dbReference>
<dbReference type="Pfam" id="PF01225">
    <property type="entry name" value="Mur_ligase"/>
    <property type="match status" value="1"/>
</dbReference>
<comment type="subcellular location">
    <subcellularLocation>
        <location evidence="1 14">Cytoplasm</location>
    </subcellularLocation>
</comment>
<evidence type="ECO:0000256" key="8">
    <source>
        <dbReference type="ARBA" id="ARBA00022840"/>
    </source>
</evidence>
<keyword evidence="5 14" id="KW-0436">Ligase</keyword>
<evidence type="ECO:0000256" key="3">
    <source>
        <dbReference type="ARBA" id="ARBA00012211"/>
    </source>
</evidence>
<evidence type="ECO:0000256" key="7">
    <source>
        <dbReference type="ARBA" id="ARBA00022741"/>
    </source>
</evidence>
<proteinExistence type="inferred from homology"/>
<keyword evidence="8 14" id="KW-0067">ATP-binding</keyword>
<evidence type="ECO:0000256" key="4">
    <source>
        <dbReference type="ARBA" id="ARBA00022490"/>
    </source>
</evidence>
<comment type="similarity">
    <text evidence="14">Belongs to the MurCDEF family.</text>
</comment>
<evidence type="ECO:0000256" key="12">
    <source>
        <dbReference type="ARBA" id="ARBA00023316"/>
    </source>
</evidence>
<dbReference type="GO" id="GO:0005524">
    <property type="term" value="F:ATP binding"/>
    <property type="evidence" value="ECO:0007669"/>
    <property type="project" value="UniProtKB-UniRule"/>
</dbReference>
<dbReference type="GO" id="GO:0005737">
    <property type="term" value="C:cytoplasm"/>
    <property type="evidence" value="ECO:0007669"/>
    <property type="project" value="UniProtKB-SubCell"/>
</dbReference>
<comment type="catalytic activity">
    <reaction evidence="13 14">
        <text>UDP-N-acetyl-alpha-D-muramate + L-alanine + ATP = UDP-N-acetyl-alpha-D-muramoyl-L-alanine + ADP + phosphate + H(+)</text>
        <dbReference type="Rhea" id="RHEA:23372"/>
        <dbReference type="ChEBI" id="CHEBI:15378"/>
        <dbReference type="ChEBI" id="CHEBI:30616"/>
        <dbReference type="ChEBI" id="CHEBI:43474"/>
        <dbReference type="ChEBI" id="CHEBI:57972"/>
        <dbReference type="ChEBI" id="CHEBI:70757"/>
        <dbReference type="ChEBI" id="CHEBI:83898"/>
        <dbReference type="ChEBI" id="CHEBI:456216"/>
        <dbReference type="EC" id="6.3.2.8"/>
    </reaction>
</comment>
<keyword evidence="6 14" id="KW-0132">Cell division</keyword>
<name>A0A7C2BGW0_THERO</name>
<feature type="domain" description="Mur ligase central" evidence="17">
    <location>
        <begin position="118"/>
        <end position="292"/>
    </location>
</feature>
<dbReference type="SUPFAM" id="SSF53244">
    <property type="entry name" value="MurD-like peptide ligases, peptide-binding domain"/>
    <property type="match status" value="1"/>
</dbReference>
<evidence type="ECO:0000259" key="17">
    <source>
        <dbReference type="Pfam" id="PF08245"/>
    </source>
</evidence>
<dbReference type="PANTHER" id="PTHR43445:SF3">
    <property type="entry name" value="UDP-N-ACETYLMURAMATE--L-ALANINE LIGASE"/>
    <property type="match status" value="1"/>
</dbReference>
<feature type="binding site" evidence="14">
    <location>
        <begin position="120"/>
        <end position="126"/>
    </location>
    <ligand>
        <name>ATP</name>
        <dbReference type="ChEBI" id="CHEBI:30616"/>
    </ligand>
</feature>
<evidence type="ECO:0000256" key="2">
    <source>
        <dbReference type="ARBA" id="ARBA00004752"/>
    </source>
</evidence>
<keyword evidence="9 14" id="KW-0133">Cell shape</keyword>
<keyword evidence="12 14" id="KW-0961">Cell wall biogenesis/degradation</keyword>
<dbReference type="SUPFAM" id="SSF51984">
    <property type="entry name" value="MurCD N-terminal domain"/>
    <property type="match status" value="1"/>
</dbReference>
<dbReference type="InterPro" id="IPR036565">
    <property type="entry name" value="Mur-like_cat_sf"/>
</dbReference>
<dbReference type="GO" id="GO:0008360">
    <property type="term" value="P:regulation of cell shape"/>
    <property type="evidence" value="ECO:0007669"/>
    <property type="project" value="UniProtKB-KW"/>
</dbReference>
<evidence type="ECO:0000256" key="9">
    <source>
        <dbReference type="ARBA" id="ARBA00022960"/>
    </source>
</evidence>
<dbReference type="EC" id="6.3.2.8" evidence="3 14"/>
<dbReference type="AlphaFoldDB" id="A0A7C2BGW0"/>
<evidence type="ECO:0000256" key="14">
    <source>
        <dbReference type="HAMAP-Rule" id="MF_00046"/>
    </source>
</evidence>
<dbReference type="GO" id="GO:0071555">
    <property type="term" value="P:cell wall organization"/>
    <property type="evidence" value="ECO:0007669"/>
    <property type="project" value="UniProtKB-KW"/>
</dbReference>
<dbReference type="InterPro" id="IPR050061">
    <property type="entry name" value="MurCDEF_pg_biosynth"/>
</dbReference>